<reference evidence="1 2" key="1">
    <citation type="submission" date="2023-11" db="EMBL/GenBank/DDBJ databases">
        <title>Actinomadura monticuli sp. nov., isolated from volcanic ash.</title>
        <authorList>
            <person name="Lee S.D."/>
            <person name="Yang H."/>
            <person name="Kim I.S."/>
        </authorList>
    </citation>
    <scope>NUCLEOTIDE SEQUENCE [LARGE SCALE GENOMIC DNA]</scope>
    <source>
        <strain evidence="1 2">DSM 45346</strain>
    </source>
</reference>
<keyword evidence="2" id="KW-1185">Reference proteome</keyword>
<dbReference type="EMBL" id="JAXCEH010000009">
    <property type="protein sequence ID" value="MFA1555202.1"/>
    <property type="molecule type" value="Genomic_DNA"/>
</dbReference>
<evidence type="ECO:0000313" key="2">
    <source>
        <dbReference type="Proteomes" id="UP001569904"/>
    </source>
</evidence>
<dbReference type="RefSeq" id="WP_371941928.1">
    <property type="nucleotide sequence ID" value="NZ_JAXCEH010000009.1"/>
</dbReference>
<dbReference type="Proteomes" id="UP001569904">
    <property type="component" value="Unassembled WGS sequence"/>
</dbReference>
<proteinExistence type="predicted"/>
<organism evidence="1 2">
    <name type="scientific">Actinomadura chokoriensis</name>
    <dbReference type="NCBI Taxonomy" id="454156"/>
    <lineage>
        <taxon>Bacteria</taxon>
        <taxon>Bacillati</taxon>
        <taxon>Actinomycetota</taxon>
        <taxon>Actinomycetes</taxon>
        <taxon>Streptosporangiales</taxon>
        <taxon>Thermomonosporaceae</taxon>
        <taxon>Actinomadura</taxon>
    </lineage>
</organism>
<evidence type="ECO:0000313" key="1">
    <source>
        <dbReference type="EMBL" id="MFA1555202.1"/>
    </source>
</evidence>
<name>A0ABV4QZ59_9ACTN</name>
<sequence length="78" mass="8560">MSGPYDTEGDVAADVRDLYAAYCKPGVARARTFDMLLRTCAENGVELGAYDREVLRWLAGLAPEKAQVVASLIARVRR</sequence>
<accession>A0ABV4QZ59</accession>
<protein>
    <submittedName>
        <fullName evidence="1">Uncharacterized protein</fullName>
    </submittedName>
</protein>
<comment type="caution">
    <text evidence="1">The sequence shown here is derived from an EMBL/GenBank/DDBJ whole genome shotgun (WGS) entry which is preliminary data.</text>
</comment>
<gene>
    <name evidence="1" type="ORF">SM436_16045</name>
</gene>